<evidence type="ECO:0000313" key="1">
    <source>
        <dbReference type="EMBL" id="KAF7770518.1"/>
    </source>
</evidence>
<protein>
    <submittedName>
        <fullName evidence="1">Uncharacterized protein</fullName>
    </submittedName>
</protein>
<sequence>MGMRSAEETNPSITDRAARHIAGHTISVHSVATEGRAEKVFAWVSEDERSEGDLEILRFDEERQEISGRGVGNKLPTGNCISAARRSSAYASNGDCACLQYNTTGESPSPGCNSQIAQTCSGKLGWGFVAPFDDQDGAECIQR</sequence>
<name>A0A8H7CAD4_AGABI</name>
<reference evidence="1 2" key="1">
    <citation type="journal article" name="Sci. Rep.">
        <title>Telomere-to-telomere assembled and centromere annotated genomes of the two main subspecies of the button mushroom Agaricus bisporus reveal especially polymorphic chromosome ends.</title>
        <authorList>
            <person name="Sonnenberg A.S.M."/>
            <person name="Sedaghat-Telgerd N."/>
            <person name="Lavrijssen B."/>
            <person name="Ohm R.A."/>
            <person name="Hendrickx P.M."/>
            <person name="Scholtmeijer K."/>
            <person name="Baars J.J.P."/>
            <person name="van Peer A."/>
        </authorList>
    </citation>
    <scope>NUCLEOTIDE SEQUENCE [LARGE SCALE GENOMIC DNA]</scope>
    <source>
        <strain evidence="1 2">H119_p4</strain>
    </source>
</reference>
<proteinExistence type="predicted"/>
<accession>A0A8H7CAD4</accession>
<comment type="caution">
    <text evidence="1">The sequence shown here is derived from an EMBL/GenBank/DDBJ whole genome shotgun (WGS) entry which is preliminary data.</text>
</comment>
<gene>
    <name evidence="1" type="ORF">Agabi119p4_6492</name>
</gene>
<dbReference type="Proteomes" id="UP000629468">
    <property type="component" value="Unassembled WGS sequence"/>
</dbReference>
<evidence type="ECO:0000313" key="2">
    <source>
        <dbReference type="Proteomes" id="UP000629468"/>
    </source>
</evidence>
<organism evidence="1 2">
    <name type="scientific">Agaricus bisporus var. burnettii</name>
    <dbReference type="NCBI Taxonomy" id="192524"/>
    <lineage>
        <taxon>Eukaryota</taxon>
        <taxon>Fungi</taxon>
        <taxon>Dikarya</taxon>
        <taxon>Basidiomycota</taxon>
        <taxon>Agaricomycotina</taxon>
        <taxon>Agaricomycetes</taxon>
        <taxon>Agaricomycetidae</taxon>
        <taxon>Agaricales</taxon>
        <taxon>Agaricineae</taxon>
        <taxon>Agaricaceae</taxon>
        <taxon>Agaricus</taxon>
    </lineage>
</organism>
<dbReference type="EMBL" id="JABXXO010000009">
    <property type="protein sequence ID" value="KAF7770518.1"/>
    <property type="molecule type" value="Genomic_DNA"/>
</dbReference>
<dbReference type="AlphaFoldDB" id="A0A8H7CAD4"/>